<dbReference type="SUPFAM" id="SSF49478">
    <property type="entry name" value="Cna protein B-type domain"/>
    <property type="match status" value="1"/>
</dbReference>
<reference evidence="4 5" key="1">
    <citation type="submission" date="2017-07" db="EMBL/GenBank/DDBJ databases">
        <title>Bifidobacterium novel species.</title>
        <authorList>
            <person name="Lugli G.A."/>
            <person name="Milani C."/>
            <person name="Duranti S."/>
            <person name="Mangifesta M."/>
        </authorList>
    </citation>
    <scope>NUCLEOTIDE SEQUENCE [LARGE SCALE GENOMIC DNA]</scope>
    <source>
        <strain evidence="5">Uis1B</strain>
    </source>
</reference>
<dbReference type="InterPro" id="IPR041033">
    <property type="entry name" value="SpaA_PFL_dom_1"/>
</dbReference>
<dbReference type="GO" id="GO:0005975">
    <property type="term" value="P:carbohydrate metabolic process"/>
    <property type="evidence" value="ECO:0007669"/>
    <property type="project" value="UniProtKB-ARBA"/>
</dbReference>
<sequence length="511" mass="52765">MKLRKLFAGVAAAATLLGGMALGVGTANAAETITLNAGEHGVVQGHTFKVVELAKYLTANTGEVQTVADRDTVVKAIKTATGKDVPANVDPMVWAQSGDLNGTGNPLFGDNSAFPWGSDAASRNFANALVSYVETNGAEATADAEPYELSVPEAGLYLIVDTTADATATQKSLPIIVGTANTALGMTGQIEVKNQKTNVPPKKTVTGDNDGTVSVGDALHYAIEGAVPSTTDQDAEYTYVFNDYASAGLSIDTHKTNVKVYAGDNATEALADAEYTVSPADRTVTGNGKDITFSVSLTKAALDKLQNVAGQKLTVKYDATVTDDAKTNPVTNSAEVSNGGNTSGTSTPVILHSNSFEFTKQWADGSTTGLDKAVFSLTDANGKTITASPDAKTGKVSFSGLENGTYTVIETTVAEGAQNVTGRFTVTLTYNEQTKATDVKFADTPASDPYDLVKFADNGTKATVTNVKSLTQLPLTGAAGVGMFLVLAAVLGGAAVTTYTKSRRASAALRA</sequence>
<evidence type="ECO:0000256" key="1">
    <source>
        <dbReference type="SAM" id="Phobius"/>
    </source>
</evidence>
<dbReference type="InterPro" id="IPR026466">
    <property type="entry name" value="Fim_isopep_form_D2_dom"/>
</dbReference>
<keyword evidence="1" id="KW-1133">Transmembrane helix</keyword>
<dbReference type="Gene3D" id="2.60.40.740">
    <property type="match status" value="1"/>
</dbReference>
<evidence type="ECO:0000256" key="2">
    <source>
        <dbReference type="SAM" id="SignalP"/>
    </source>
</evidence>
<dbReference type="AlphaFoldDB" id="A0A2N5J7K8"/>
<keyword evidence="5" id="KW-1185">Reference proteome</keyword>
<dbReference type="NCBIfam" id="TIGR04226">
    <property type="entry name" value="RrgB_K2N_iso_D2"/>
    <property type="match status" value="1"/>
</dbReference>
<evidence type="ECO:0000313" key="5">
    <source>
        <dbReference type="Proteomes" id="UP000235050"/>
    </source>
</evidence>
<dbReference type="Proteomes" id="UP000235050">
    <property type="component" value="Unassembled WGS sequence"/>
</dbReference>
<dbReference type="NCBIfam" id="NF033902">
    <property type="entry name" value="iso_D2_wall_anc"/>
    <property type="match status" value="1"/>
</dbReference>
<keyword evidence="2" id="KW-0732">Signal</keyword>
<accession>A0A2N5J7K8</accession>
<dbReference type="EMBL" id="NMWU01000038">
    <property type="protein sequence ID" value="PLS30208.1"/>
    <property type="molecule type" value="Genomic_DNA"/>
</dbReference>
<keyword evidence="1" id="KW-0812">Transmembrane</keyword>
<dbReference type="RefSeq" id="WP_165782848.1">
    <property type="nucleotide sequence ID" value="NZ_NMWU01000038.1"/>
</dbReference>
<dbReference type="InterPro" id="IPR013783">
    <property type="entry name" value="Ig-like_fold"/>
</dbReference>
<feature type="domain" description="SpaA-like prealbumin fold" evidence="3">
    <location>
        <begin position="364"/>
        <end position="436"/>
    </location>
</feature>
<evidence type="ECO:0000259" key="3">
    <source>
        <dbReference type="Pfam" id="PF17802"/>
    </source>
</evidence>
<comment type="caution">
    <text evidence="4">The sequence shown here is derived from an EMBL/GenBank/DDBJ whole genome shotgun (WGS) entry which is preliminary data.</text>
</comment>
<evidence type="ECO:0000313" key="4">
    <source>
        <dbReference type="EMBL" id="PLS30208.1"/>
    </source>
</evidence>
<dbReference type="InterPro" id="IPR048052">
    <property type="entry name" value="FM1-like"/>
</dbReference>
<feature type="transmembrane region" description="Helical" evidence="1">
    <location>
        <begin position="475"/>
        <end position="496"/>
    </location>
</feature>
<feature type="chain" id="PRO_5014775564" evidence="2">
    <location>
        <begin position="30"/>
        <end position="511"/>
    </location>
</feature>
<gene>
    <name evidence="4" type="ORF">Uis1B_1948</name>
</gene>
<protein>
    <submittedName>
        <fullName evidence="4">Fimbrial subunit FimA</fullName>
    </submittedName>
</protein>
<organism evidence="4 5">
    <name type="scientific">Bifidobacterium margollesii</name>
    <dbReference type="NCBI Taxonomy" id="2020964"/>
    <lineage>
        <taxon>Bacteria</taxon>
        <taxon>Bacillati</taxon>
        <taxon>Actinomycetota</taxon>
        <taxon>Actinomycetes</taxon>
        <taxon>Bifidobacteriales</taxon>
        <taxon>Bifidobacteriaceae</taxon>
        <taxon>Bifidobacterium</taxon>
    </lineage>
</organism>
<keyword evidence="1" id="KW-0472">Membrane</keyword>
<name>A0A2N5J7K8_9BIFI</name>
<dbReference type="Pfam" id="PF17802">
    <property type="entry name" value="SpaA"/>
    <property type="match status" value="1"/>
</dbReference>
<proteinExistence type="predicted"/>
<dbReference type="Gene3D" id="2.60.40.10">
    <property type="entry name" value="Immunoglobulins"/>
    <property type="match status" value="1"/>
</dbReference>
<feature type="signal peptide" evidence="2">
    <location>
        <begin position="1"/>
        <end position="29"/>
    </location>
</feature>